<feature type="transmembrane region" description="Helical" evidence="18">
    <location>
        <begin position="311"/>
        <end position="328"/>
    </location>
</feature>
<dbReference type="GO" id="GO:0044167">
    <property type="term" value="C:host cell endoplasmic reticulum membrane"/>
    <property type="evidence" value="ECO:0007669"/>
    <property type="project" value="UniProtKB-SubCell"/>
</dbReference>
<organism evidence="21 22">
    <name type="scientific">Orthobunyavirus guajaraense</name>
    <dbReference type="NCBI Taxonomy" id="3052395"/>
    <lineage>
        <taxon>Viruses</taxon>
        <taxon>Riboviria</taxon>
        <taxon>Orthornavirae</taxon>
        <taxon>Negarnaviricota</taxon>
        <taxon>Polyploviricotina</taxon>
        <taxon>Bunyaviricetes</taxon>
        <taxon>Elliovirales</taxon>
        <taxon>Peribunyaviridae</taxon>
        <taxon>Orthobunyavirus</taxon>
    </lineage>
</organism>
<evidence type="ECO:0000256" key="9">
    <source>
        <dbReference type="ARBA" id="ARBA00022812"/>
    </source>
</evidence>
<evidence type="ECO:0000256" key="4">
    <source>
        <dbReference type="ARBA" id="ARBA00015294"/>
    </source>
</evidence>
<keyword evidence="22" id="KW-1185">Reference proteome</keyword>
<feature type="domain" description="Bunyavirus glycoprotein G1" evidence="19">
    <location>
        <begin position="530"/>
        <end position="1367"/>
    </location>
</feature>
<name>A0A0R7FN02_9VIRU</name>
<evidence type="ECO:0000313" key="22">
    <source>
        <dbReference type="Proteomes" id="UP000123805"/>
    </source>
</evidence>
<evidence type="ECO:0000256" key="3">
    <source>
        <dbReference type="ARBA" id="ARBA00004625"/>
    </source>
</evidence>
<evidence type="ECO:0000256" key="13">
    <source>
        <dbReference type="ARBA" id="ARBA00023136"/>
    </source>
</evidence>
<evidence type="ECO:0000256" key="1">
    <source>
        <dbReference type="ARBA" id="ARBA00004182"/>
    </source>
</evidence>
<dbReference type="GO" id="GO:0055036">
    <property type="term" value="C:virion membrane"/>
    <property type="evidence" value="ECO:0007669"/>
    <property type="project" value="UniProtKB-SubCell"/>
</dbReference>
<keyword evidence="15" id="KW-1038">Host endoplasmic reticulum</keyword>
<protein>
    <recommendedName>
        <fullName evidence="4">Envelopment polyprotein</fullName>
    </recommendedName>
    <alternativeName>
        <fullName evidence="17">M polyprotein</fullName>
    </alternativeName>
</protein>
<dbReference type="EMBL" id="KP792662">
    <property type="protein sequence ID" value="AKO90174.1"/>
    <property type="molecule type" value="Viral_cRNA"/>
</dbReference>
<feature type="domain" description="Bunyavirus glycoprotein G2" evidence="20">
    <location>
        <begin position="23"/>
        <end position="301"/>
    </location>
</feature>
<proteinExistence type="predicted"/>
<keyword evidence="8" id="KW-1161">Viral attachment to host cell</keyword>
<keyword evidence="6 18" id="KW-0812">Transmembrane</keyword>
<dbReference type="KEGG" id="vg:37619031"/>
<dbReference type="GO" id="GO:0044178">
    <property type="term" value="C:host cell Golgi membrane"/>
    <property type="evidence" value="ECO:0007669"/>
    <property type="project" value="UniProtKB-SubCell"/>
</dbReference>
<evidence type="ECO:0000256" key="6">
    <source>
        <dbReference type="ARBA" id="ARBA00022692"/>
    </source>
</evidence>
<dbReference type="GO" id="GO:0046718">
    <property type="term" value="P:symbiont entry into host cell"/>
    <property type="evidence" value="ECO:0007669"/>
    <property type="project" value="UniProtKB-KW"/>
</dbReference>
<evidence type="ECO:0000256" key="7">
    <source>
        <dbReference type="ARBA" id="ARBA00022729"/>
    </source>
</evidence>
<evidence type="ECO:0000256" key="12">
    <source>
        <dbReference type="ARBA" id="ARBA00022989"/>
    </source>
</evidence>
<dbReference type="Proteomes" id="UP000123805">
    <property type="component" value="Genome"/>
</dbReference>
<dbReference type="GO" id="GO:0044003">
    <property type="term" value="P:symbiont-mediated perturbation of host process"/>
    <property type="evidence" value="ECO:0007669"/>
    <property type="project" value="InterPro"/>
</dbReference>
<evidence type="ECO:0000259" key="19">
    <source>
        <dbReference type="Pfam" id="PF03557"/>
    </source>
</evidence>
<feature type="transmembrane region" description="Helical" evidence="18">
    <location>
        <begin position="1385"/>
        <end position="1404"/>
    </location>
</feature>
<evidence type="ECO:0000313" key="21">
    <source>
        <dbReference type="EMBL" id="AKO90174.1"/>
    </source>
</evidence>
<evidence type="ECO:0000256" key="17">
    <source>
        <dbReference type="ARBA" id="ARBA00031199"/>
    </source>
</evidence>
<evidence type="ECO:0000256" key="11">
    <source>
        <dbReference type="ARBA" id="ARBA00022870"/>
    </source>
</evidence>
<evidence type="ECO:0000256" key="18">
    <source>
        <dbReference type="SAM" id="Phobius"/>
    </source>
</evidence>
<dbReference type="RefSeq" id="YP_009507876.1">
    <property type="nucleotide sequence ID" value="NC_038733.1"/>
</dbReference>
<sequence length="1435" mass="162612">MIAFLTFFALTLSSALLVPLDNRCFTDGIVSLTKQMDHGIAEICIKDDISLIKTTSTQVRNTSMHLNTVFRKMLIQNYEDCNPVETPSGPIMIFRPNDDMLLIPHTFACRIPCTISLDEEEANIILHSEKLNHYEVMGTTTANRWFQGTTSYSLEHTCEHIQVTCGSTSLSFHACFKYHMACIRLLNKSYMPAFMIQSVCQNKELILMGCLVLIIFGILYIMTLTYICYILIPIFYPFTYLYGIIYNKSCKKCYYCGLAYHPLTKCGTNCVCGCMFENSERMKKHRESGLCRGYKSLRTARILCKNRGSSFILAIILSFLLLSFIQPIEGLKLTYKGEVVELENAVAEFENIYSKLDYAMILPTVYMSLLATSLLIIAVILIFYEKIVEKICSRYAYVCNECDMVHPLKGLKFFGDFTNKCNMCMCGCNYNDAILDESEYMIPNTHKYTVHCTMPARYYAIRKLNTGINTTYTIILTILFISSIAYATDTCSQIINNNHISDPLQCSVWYRIPTSCSSSTMWEDFIKALKATKEDQDAAQKIQSTLEGMLLESEKARTPIGSFLLESGALKMHCNELAEAKTKTGKLNKLLARTIEKAHLEICATGKLIDLCKCMRNEASCPSSTTVTNAQTHYKAHIQIFKNDVAKVVNALIKTYPGILTRELTIAMKSTNFSKIKEIAGKMVDKFGQADAAIGCMKYLQLLLNESELEQASPILPTPKEVPAYVTERNEIFKSMTDSTQKIKECKNIKVYKCSYIIASRFTYAISCNGNDNVFYEHPGLDLASKYNDVSTKCVKDPFCDVEFTTIPVSRKDELQTLTCKQEDSPHFDFSRFKPMAKCLKVSSQTCTYREQNQTFIECKNGFFYVYSKLTQTPGDDIGVYCFEPGCKANTLPHHVDNLQGCILHQSTLESRDLKEIVYENIEQLKHSLQETIKTDLIEHKYKLTMNLPKIIPSFKALSIMGTETDSGIDSAYIETNIIAKTGMSTGITLKTKNGENLFDIVIFIKSAHYESIADNIYTTGPTVGINMQHDEQCTGTCPKDLKKEGWLSFSKEHTSTWGCEEFGCLAINEGCLYGHCQDIIKPETRVYKRGNEEIPRITLCISLPDNTFCHDIDSFNPIITDKLEIQFISNEAGRIPKLFGYRSNKVLTGLINDRGTFSKMCGSVQAFNGKVWGAGNAKFDYICHAARRKDVTISRCFDNFYEGCTNLNIESNMVFDDKENKIQLLNRVMGEMRVKIKLGDIRYKVFEKNPSMDLKATCVGCIDCIKGLDCELSIVTNSETVCPVYSNCQIYVNNIKIDPSKQLYGIKTKCTTSVIEFTVCTQKVEAQISIVDKKETIEVGNSDQTYFVKEKDMRCGTWLCKISEQGISSIFAPFITLFGSYGKIVFYTFLVILALALTIYLLFPMCVRFKDLLKHNEIEYAREMYGYKKLKNRT</sequence>
<keyword evidence="16" id="KW-1160">Virus entry into host cell</keyword>
<evidence type="ECO:0000256" key="5">
    <source>
        <dbReference type="ARBA" id="ARBA00022581"/>
    </source>
</evidence>
<evidence type="ECO:0000256" key="16">
    <source>
        <dbReference type="ARBA" id="ARBA00023296"/>
    </source>
</evidence>
<keyword evidence="10" id="KW-0946">Virion</keyword>
<dbReference type="InterPro" id="IPR005167">
    <property type="entry name" value="Bunya_G1"/>
</dbReference>
<feature type="transmembrane region" description="Helical" evidence="18">
    <location>
        <begin position="205"/>
        <end position="232"/>
    </location>
</feature>
<evidence type="ECO:0000256" key="10">
    <source>
        <dbReference type="ARBA" id="ARBA00022844"/>
    </source>
</evidence>
<evidence type="ECO:0000256" key="14">
    <source>
        <dbReference type="ARBA" id="ARBA00023180"/>
    </source>
</evidence>
<keyword evidence="12 18" id="KW-1133">Transmembrane helix</keyword>
<dbReference type="Pfam" id="PF03557">
    <property type="entry name" value="Bunya_G1"/>
    <property type="match status" value="1"/>
</dbReference>
<evidence type="ECO:0000259" key="20">
    <source>
        <dbReference type="Pfam" id="PF03563"/>
    </source>
</evidence>
<accession>A0A0R7FN02</accession>
<evidence type="ECO:0000256" key="15">
    <source>
        <dbReference type="ARBA" id="ARBA00023184"/>
    </source>
</evidence>
<keyword evidence="14" id="KW-0325">Glycoprotein</keyword>
<feature type="transmembrane region" description="Helical" evidence="18">
    <location>
        <begin position="467"/>
        <end position="487"/>
    </location>
</feature>
<dbReference type="InterPro" id="IPR005168">
    <property type="entry name" value="Bunya_G2"/>
</dbReference>
<dbReference type="Pfam" id="PF03563">
    <property type="entry name" value="Bunya_G2"/>
    <property type="match status" value="1"/>
</dbReference>
<feature type="transmembrane region" description="Helical" evidence="18">
    <location>
        <begin position="365"/>
        <end position="384"/>
    </location>
</feature>
<dbReference type="GeneID" id="37619031"/>
<keyword evidence="7" id="KW-0732">Signal</keyword>
<dbReference type="InterPro" id="IPR026400">
    <property type="entry name" value="Bunya_nonstruc_pro_NSm"/>
</dbReference>
<dbReference type="NCBIfam" id="TIGR04210">
    <property type="entry name" value="bunya_NSm"/>
    <property type="match status" value="1"/>
</dbReference>
<comment type="subcellular location">
    <subcellularLocation>
        <location evidence="2">Host Golgi apparatus membrane</location>
        <topology evidence="2">Multi-pass membrane protein</topology>
    </subcellularLocation>
    <subcellularLocation>
        <location evidence="3">Host endoplasmic reticulum membrane</location>
    </subcellularLocation>
    <subcellularLocation>
        <location evidence="1">Virion membrane</location>
    </subcellularLocation>
</comment>
<keyword evidence="9" id="KW-1040">Host Golgi apparatus</keyword>
<keyword evidence="13 18" id="KW-0472">Membrane</keyword>
<evidence type="ECO:0000256" key="2">
    <source>
        <dbReference type="ARBA" id="ARBA00004252"/>
    </source>
</evidence>
<dbReference type="GO" id="GO:0019062">
    <property type="term" value="P:virion attachment to host cell"/>
    <property type="evidence" value="ECO:0007669"/>
    <property type="project" value="UniProtKB-KW"/>
</dbReference>
<keyword evidence="11" id="KW-1043">Host membrane</keyword>
<reference evidence="21 22" key="1">
    <citation type="journal article" date="2015" name="Viruses">
        <title>Genetic and Phylogenetic Characterization of Tataguine and Witwatersrand Viruses and Other Orthobunyaviruses of the Anopheles A, Capim, Guama, Koongol, Mapputta, Tete, and Turlock Serogroups.</title>
        <authorList>
            <person name="Shchetinin A.M."/>
            <person name="Lvov D.K."/>
            <person name="Deriabin P.G."/>
            <person name="Botikov A.G."/>
            <person name="Gitelman A.K."/>
            <person name="Kuhn J.H."/>
            <person name="Alkhovsky S.V."/>
        </authorList>
    </citation>
    <scope>NUCLEOTIDE SEQUENCE [LARGE SCALE GENOMIC DNA]</scope>
    <source>
        <strain evidence="21">BeAn 10615</strain>
    </source>
</reference>
<evidence type="ECO:0000256" key="8">
    <source>
        <dbReference type="ARBA" id="ARBA00022804"/>
    </source>
</evidence>
<keyword evidence="5" id="KW-0945">Host-virus interaction</keyword>